<feature type="compositionally biased region" description="Basic and acidic residues" evidence="1">
    <location>
        <begin position="59"/>
        <end position="69"/>
    </location>
</feature>
<evidence type="ECO:0000256" key="1">
    <source>
        <dbReference type="SAM" id="MobiDB-lite"/>
    </source>
</evidence>
<dbReference type="AlphaFoldDB" id="A0A101M0H0"/>
<organism evidence="2">
    <name type="scientific">Picea glauca</name>
    <name type="common">White spruce</name>
    <name type="synonym">Pinus glauca</name>
    <dbReference type="NCBI Taxonomy" id="3330"/>
    <lineage>
        <taxon>Eukaryota</taxon>
        <taxon>Viridiplantae</taxon>
        <taxon>Streptophyta</taxon>
        <taxon>Embryophyta</taxon>
        <taxon>Tracheophyta</taxon>
        <taxon>Spermatophyta</taxon>
        <taxon>Pinopsida</taxon>
        <taxon>Pinidae</taxon>
        <taxon>Conifers I</taxon>
        <taxon>Pinales</taxon>
        <taxon>Pinaceae</taxon>
        <taxon>Picea</taxon>
    </lineage>
</organism>
<keyword evidence="2" id="KW-0496">Mitochondrion</keyword>
<comment type="caution">
    <text evidence="2">The sequence shown here is derived from an EMBL/GenBank/DDBJ whole genome shotgun (WGS) entry which is preliminary data.</text>
</comment>
<accession>A0A101M0H0</accession>
<evidence type="ECO:0000313" key="2">
    <source>
        <dbReference type="EMBL" id="KUM48669.1"/>
    </source>
</evidence>
<name>A0A101M0H0_PICGL</name>
<sequence length="69" mass="7314">MFSFPPKLLPCLTEEYTYCLHALPPTLHALTKDALIEGAQTGSTTGRGIDQLIDGGRIAPDKGESGVSI</sequence>
<protein>
    <submittedName>
        <fullName evidence="2">Uncharacterized protein</fullName>
    </submittedName>
</protein>
<gene>
    <name evidence="2" type="ORF">ABT39_MTgene4684</name>
</gene>
<geneLocation type="mitochondrion" evidence="2"/>
<proteinExistence type="predicted"/>
<dbReference type="EMBL" id="LKAM01000005">
    <property type="protein sequence ID" value="KUM48669.1"/>
    <property type="molecule type" value="Genomic_DNA"/>
</dbReference>
<feature type="region of interest" description="Disordered" evidence="1">
    <location>
        <begin position="46"/>
        <end position="69"/>
    </location>
</feature>
<reference evidence="2" key="1">
    <citation type="journal article" date="2015" name="Genome Biol. Evol.">
        <title>Organellar Genomes of White Spruce (Picea glauca): Assembly and Annotation.</title>
        <authorList>
            <person name="Jackman S.D."/>
            <person name="Warren R.L."/>
            <person name="Gibb E.A."/>
            <person name="Vandervalk B.P."/>
            <person name="Mohamadi H."/>
            <person name="Chu J."/>
            <person name="Raymond A."/>
            <person name="Pleasance S."/>
            <person name="Coope R."/>
            <person name="Wildung M.R."/>
            <person name="Ritland C.E."/>
            <person name="Bousquet J."/>
            <person name="Jones S.J."/>
            <person name="Bohlmann J."/>
            <person name="Birol I."/>
        </authorList>
    </citation>
    <scope>NUCLEOTIDE SEQUENCE [LARGE SCALE GENOMIC DNA]</scope>
    <source>
        <tissue evidence="2">Flushing bud</tissue>
    </source>
</reference>